<proteinExistence type="predicted"/>
<dbReference type="Gene3D" id="1.10.287.950">
    <property type="entry name" value="Methyl-accepting chemotaxis protein"/>
    <property type="match status" value="1"/>
</dbReference>
<protein>
    <submittedName>
        <fullName evidence="3">Phospholipid/cholesterol/gamma-HCH transport system substrate-binding protein</fullName>
    </submittedName>
</protein>
<dbReference type="Pfam" id="PF02470">
    <property type="entry name" value="MlaD"/>
    <property type="match status" value="1"/>
</dbReference>
<keyword evidence="1" id="KW-0812">Transmembrane</keyword>
<evidence type="ECO:0000259" key="2">
    <source>
        <dbReference type="Pfam" id="PF02470"/>
    </source>
</evidence>
<evidence type="ECO:0000313" key="4">
    <source>
        <dbReference type="Proteomes" id="UP000199533"/>
    </source>
</evidence>
<reference evidence="4" key="1">
    <citation type="submission" date="2016-10" db="EMBL/GenBank/DDBJ databases">
        <authorList>
            <person name="Varghese N."/>
            <person name="Submissions S."/>
        </authorList>
    </citation>
    <scope>NUCLEOTIDE SEQUENCE [LARGE SCALE GENOMIC DNA]</scope>
    <source>
        <strain evidence="4">Nm69</strain>
    </source>
</reference>
<evidence type="ECO:0000256" key="1">
    <source>
        <dbReference type="SAM" id="Phobius"/>
    </source>
</evidence>
<feature type="domain" description="Mce/MlaD" evidence="2">
    <location>
        <begin position="38"/>
        <end position="112"/>
    </location>
</feature>
<dbReference type="EMBL" id="FOSP01000017">
    <property type="protein sequence ID" value="SFK84669.1"/>
    <property type="molecule type" value="Genomic_DNA"/>
</dbReference>
<gene>
    <name evidence="3" type="ORF">SAMN05216302_101754</name>
</gene>
<sequence length="303" mass="33624">MENRAHALIAGLFVICFGAAALIVAHWFKGDSIEHDHYQVVSRESVTGLGVQASVYYRGVNIGKVNRIYFDPENMNQILIDIAIDGSIHLPSNIYAQLGYQGITGLAYLQLRNDTEHTKIPPKILPEDARIPMRPSLLDEVTGYGQNILNNVNELVIKLHQLLNDENQEQIANILQNIGKVTRGFDDIANNLQPGLESFTRLTTESTILVSHLDDLLNEINESMKKVNQQDGIIDSLTNSTQEIATTIPQLRKASTSLMRNSQSLNRILHQLEENPQMLLFGHTESLPGPGEAGFIAPPGNMQ</sequence>
<keyword evidence="1" id="KW-0472">Membrane</keyword>
<dbReference type="STRING" id="52441.SAMN05216302_101754"/>
<organism evidence="3 4">
    <name type="scientific">Nitrosomonas aestuarii</name>
    <dbReference type="NCBI Taxonomy" id="52441"/>
    <lineage>
        <taxon>Bacteria</taxon>
        <taxon>Pseudomonadati</taxon>
        <taxon>Pseudomonadota</taxon>
        <taxon>Betaproteobacteria</taxon>
        <taxon>Nitrosomonadales</taxon>
        <taxon>Nitrosomonadaceae</taxon>
        <taxon>Nitrosomonas</taxon>
    </lineage>
</organism>
<dbReference type="InterPro" id="IPR003399">
    <property type="entry name" value="Mce/MlaD"/>
</dbReference>
<dbReference type="Proteomes" id="UP000199533">
    <property type="component" value="Unassembled WGS sequence"/>
</dbReference>
<dbReference type="PANTHER" id="PTHR36698:SF2">
    <property type="entry name" value="MCE_MLAD DOMAIN-CONTAINING PROTEIN"/>
    <property type="match status" value="1"/>
</dbReference>
<keyword evidence="1" id="KW-1133">Transmembrane helix</keyword>
<dbReference type="AlphaFoldDB" id="A0A1I4CWE2"/>
<dbReference type="PANTHER" id="PTHR36698">
    <property type="entry name" value="BLL5892 PROTEIN"/>
    <property type="match status" value="1"/>
</dbReference>
<keyword evidence="4" id="KW-1185">Reference proteome</keyword>
<dbReference type="OrthoDB" id="5294672at2"/>
<dbReference type="RefSeq" id="WP_090700288.1">
    <property type="nucleotide sequence ID" value="NZ_FOSP01000017.1"/>
</dbReference>
<evidence type="ECO:0000313" key="3">
    <source>
        <dbReference type="EMBL" id="SFK84669.1"/>
    </source>
</evidence>
<dbReference type="SUPFAM" id="SSF58104">
    <property type="entry name" value="Methyl-accepting chemotaxis protein (MCP) signaling domain"/>
    <property type="match status" value="1"/>
</dbReference>
<feature type="transmembrane region" description="Helical" evidence="1">
    <location>
        <begin position="7"/>
        <end position="28"/>
    </location>
</feature>
<name>A0A1I4CWE2_9PROT</name>
<accession>A0A1I4CWE2</accession>